<dbReference type="InterPro" id="IPR011583">
    <property type="entry name" value="Chitinase_II/V-like_cat"/>
</dbReference>
<dbReference type="Gene3D" id="3.10.50.10">
    <property type="match status" value="1"/>
</dbReference>
<dbReference type="RefSeq" id="WP_237875442.1">
    <property type="nucleotide sequence ID" value="NZ_JAKLTR010000016.1"/>
</dbReference>
<comment type="catalytic activity">
    <reaction evidence="1">
        <text>Random endo-hydrolysis of N-acetyl-beta-D-glucosaminide (1-&gt;4)-beta-linkages in chitin and chitodextrins.</text>
        <dbReference type="EC" id="3.2.1.14"/>
    </reaction>
</comment>
<organism evidence="6 7">
    <name type="scientific">Terrimonas ginsenosidimutans</name>
    <dbReference type="NCBI Taxonomy" id="2908004"/>
    <lineage>
        <taxon>Bacteria</taxon>
        <taxon>Pseudomonadati</taxon>
        <taxon>Bacteroidota</taxon>
        <taxon>Chitinophagia</taxon>
        <taxon>Chitinophagales</taxon>
        <taxon>Chitinophagaceae</taxon>
        <taxon>Terrimonas</taxon>
    </lineage>
</organism>
<evidence type="ECO:0000313" key="7">
    <source>
        <dbReference type="Proteomes" id="UP001165367"/>
    </source>
</evidence>
<reference evidence="6" key="1">
    <citation type="submission" date="2022-01" db="EMBL/GenBank/DDBJ databases">
        <authorList>
            <person name="Jo J.-H."/>
            <person name="Im W.-T."/>
        </authorList>
    </citation>
    <scope>NUCLEOTIDE SEQUENCE</scope>
    <source>
        <strain evidence="6">NA20</strain>
    </source>
</reference>
<gene>
    <name evidence="6" type="ORF">LZZ85_21590</name>
</gene>
<evidence type="ECO:0000259" key="5">
    <source>
        <dbReference type="PROSITE" id="PS51910"/>
    </source>
</evidence>
<accession>A0ABS9KX58</accession>
<keyword evidence="7" id="KW-1185">Reference proteome</keyword>
<dbReference type="CDD" id="cd06548">
    <property type="entry name" value="GH18_chitinase"/>
    <property type="match status" value="1"/>
</dbReference>
<feature type="chain" id="PRO_5046232401" description="chitinase" evidence="4">
    <location>
        <begin position="20"/>
        <end position="369"/>
    </location>
</feature>
<dbReference type="SUPFAM" id="SSF54556">
    <property type="entry name" value="Chitinase insertion domain"/>
    <property type="match status" value="1"/>
</dbReference>
<evidence type="ECO:0000256" key="4">
    <source>
        <dbReference type="SAM" id="SignalP"/>
    </source>
</evidence>
<evidence type="ECO:0000313" key="6">
    <source>
        <dbReference type="EMBL" id="MCG2616905.1"/>
    </source>
</evidence>
<keyword evidence="3" id="KW-0146">Chitin degradation</keyword>
<dbReference type="EC" id="3.2.1.14" evidence="2"/>
<dbReference type="PANTHER" id="PTHR11177:SF317">
    <property type="entry name" value="CHITINASE 12-RELATED"/>
    <property type="match status" value="1"/>
</dbReference>
<evidence type="ECO:0000256" key="1">
    <source>
        <dbReference type="ARBA" id="ARBA00000822"/>
    </source>
</evidence>
<dbReference type="InterPro" id="IPR017853">
    <property type="entry name" value="GH"/>
</dbReference>
<comment type="caution">
    <text evidence="6">The sequence shown here is derived from an EMBL/GenBank/DDBJ whole genome shotgun (WGS) entry which is preliminary data.</text>
</comment>
<feature type="domain" description="GH18" evidence="5">
    <location>
        <begin position="30"/>
        <end position="369"/>
    </location>
</feature>
<dbReference type="EMBL" id="JAKLTR010000016">
    <property type="protein sequence ID" value="MCG2616905.1"/>
    <property type="molecule type" value="Genomic_DNA"/>
</dbReference>
<keyword evidence="4" id="KW-0732">Signal</keyword>
<dbReference type="Pfam" id="PF00704">
    <property type="entry name" value="Glyco_hydro_18"/>
    <property type="match status" value="1"/>
</dbReference>
<keyword evidence="6" id="KW-0378">Hydrolase</keyword>
<dbReference type="GO" id="GO:0016787">
    <property type="term" value="F:hydrolase activity"/>
    <property type="evidence" value="ECO:0007669"/>
    <property type="project" value="UniProtKB-KW"/>
</dbReference>
<evidence type="ECO:0000256" key="3">
    <source>
        <dbReference type="ARBA" id="ARBA00023024"/>
    </source>
</evidence>
<proteinExistence type="predicted"/>
<evidence type="ECO:0000256" key="2">
    <source>
        <dbReference type="ARBA" id="ARBA00012729"/>
    </source>
</evidence>
<dbReference type="SUPFAM" id="SSF51445">
    <property type="entry name" value="(Trans)glycosidases"/>
    <property type="match status" value="1"/>
</dbReference>
<dbReference type="InterPro" id="IPR050314">
    <property type="entry name" value="Glycosyl_Hydrlase_18"/>
</dbReference>
<feature type="signal peptide" evidence="4">
    <location>
        <begin position="1"/>
        <end position="19"/>
    </location>
</feature>
<dbReference type="SMART" id="SM00636">
    <property type="entry name" value="Glyco_18"/>
    <property type="match status" value="1"/>
</dbReference>
<keyword evidence="3" id="KW-0624">Polysaccharide degradation</keyword>
<dbReference type="InterPro" id="IPR029070">
    <property type="entry name" value="Chitinase_insertion_sf"/>
</dbReference>
<dbReference type="PANTHER" id="PTHR11177">
    <property type="entry name" value="CHITINASE"/>
    <property type="match status" value="1"/>
</dbReference>
<dbReference type="PROSITE" id="PS51910">
    <property type="entry name" value="GH18_2"/>
    <property type="match status" value="1"/>
</dbReference>
<dbReference type="Gene3D" id="3.20.20.80">
    <property type="entry name" value="Glycosidases"/>
    <property type="match status" value="1"/>
</dbReference>
<keyword evidence="3" id="KW-0119">Carbohydrate metabolism</keyword>
<dbReference type="InterPro" id="IPR001223">
    <property type="entry name" value="Glyco_hydro18_cat"/>
</dbReference>
<dbReference type="Proteomes" id="UP001165367">
    <property type="component" value="Unassembled WGS sequence"/>
</dbReference>
<protein>
    <recommendedName>
        <fullName evidence="2">chitinase</fullName>
        <ecNumber evidence="2">3.2.1.14</ecNumber>
    </recommendedName>
</protein>
<name>A0ABS9KX58_9BACT</name>
<sequence length="369" mass="41418">MQRIFYCTLFVLASLLINAQTSDRSKNSQLQVIAYYSGNASQLAQYPVEKLTHIIYSFCHLKGSRLNVDNANDTLTIRTLIKARQRNPSLKVMLSLGGWGGCEQCSPVFASELNRKEFASSVKELCDYFGADGIDLDWEYPAIKGHPGHPYSKDDRQNFTSLIQSLRDSLGSKREISFAAGGLDNFLQESVEWLKVTPLVDRINLMSYDLVGGFDTVTGHHTPLYSNKSQISSADHAIRYLIKTGVPADKIVIGAAFYARTWINVASTNNGLYQAGRFKSFIPYHSFEEQLSKKKGFVFYYDNAAKASYAYNAKDKVFATFDDERSIGLKTSYAIKNKLNGIMFWELTLDKPSKGYVDLIDSIKSTSSY</sequence>